<reference evidence="1 2" key="1">
    <citation type="submission" date="2018-08" db="EMBL/GenBank/DDBJ databases">
        <title>Genomic investigation of the strawberry pathogen Phytophthora fragariae indicates pathogenicity is determined by transcriptional variation in three key races.</title>
        <authorList>
            <person name="Adams T.M."/>
            <person name="Armitage A.D."/>
            <person name="Sobczyk M.K."/>
            <person name="Bates H.J."/>
            <person name="Dunwell J.M."/>
            <person name="Nellist C.F."/>
            <person name="Harrison R.J."/>
        </authorList>
    </citation>
    <scope>NUCLEOTIDE SEQUENCE [LARGE SCALE GENOMIC DNA]</scope>
    <source>
        <strain evidence="1 2">SCRP333</strain>
    </source>
</reference>
<organism evidence="1 2">
    <name type="scientific">Phytophthora rubi</name>
    <dbReference type="NCBI Taxonomy" id="129364"/>
    <lineage>
        <taxon>Eukaryota</taxon>
        <taxon>Sar</taxon>
        <taxon>Stramenopiles</taxon>
        <taxon>Oomycota</taxon>
        <taxon>Peronosporomycetes</taxon>
        <taxon>Peronosporales</taxon>
        <taxon>Peronosporaceae</taxon>
        <taxon>Phytophthora</taxon>
    </lineage>
</organism>
<name>A0A6A4BYG8_9STRA</name>
<dbReference type="EMBL" id="QXFT01003822">
    <property type="protein sequence ID" value="KAE9282374.1"/>
    <property type="molecule type" value="Genomic_DNA"/>
</dbReference>
<evidence type="ECO:0000313" key="1">
    <source>
        <dbReference type="EMBL" id="KAE9282374.1"/>
    </source>
</evidence>
<sequence length="36" mass="4075">MGFSAWFSAKNSVVSEVTELVLSGMKELRVEDERKN</sequence>
<accession>A0A6A4BYG8</accession>
<evidence type="ECO:0000313" key="2">
    <source>
        <dbReference type="Proteomes" id="UP000434957"/>
    </source>
</evidence>
<comment type="caution">
    <text evidence="1">The sequence shown here is derived from an EMBL/GenBank/DDBJ whole genome shotgun (WGS) entry which is preliminary data.</text>
</comment>
<keyword evidence="2" id="KW-1185">Reference proteome</keyword>
<gene>
    <name evidence="1" type="ORF">PR003_g27423</name>
</gene>
<proteinExistence type="predicted"/>
<protein>
    <submittedName>
        <fullName evidence="1">Uncharacterized protein</fullName>
    </submittedName>
</protein>
<dbReference type="AlphaFoldDB" id="A0A6A4BYG8"/>
<dbReference type="Proteomes" id="UP000434957">
    <property type="component" value="Unassembled WGS sequence"/>
</dbReference>